<protein>
    <submittedName>
        <fullName evidence="1">Uncharacterized protein</fullName>
    </submittedName>
</protein>
<dbReference type="AlphaFoldDB" id="A0A401TSH9"/>
<keyword evidence="2" id="KW-1185">Reference proteome</keyword>
<feature type="non-terminal residue" evidence="1">
    <location>
        <position position="1"/>
    </location>
</feature>
<dbReference type="EMBL" id="BEZZ01166920">
    <property type="protein sequence ID" value="GCC45604.1"/>
    <property type="molecule type" value="Genomic_DNA"/>
</dbReference>
<dbReference type="Proteomes" id="UP000287033">
    <property type="component" value="Unassembled WGS sequence"/>
</dbReference>
<evidence type="ECO:0000313" key="2">
    <source>
        <dbReference type="Proteomes" id="UP000287033"/>
    </source>
</evidence>
<comment type="caution">
    <text evidence="1">The sequence shown here is derived from an EMBL/GenBank/DDBJ whole genome shotgun (WGS) entry which is preliminary data.</text>
</comment>
<gene>
    <name evidence="1" type="ORF">chiPu_0029823</name>
</gene>
<evidence type="ECO:0000313" key="1">
    <source>
        <dbReference type="EMBL" id="GCC45604.1"/>
    </source>
</evidence>
<organism evidence="1 2">
    <name type="scientific">Chiloscyllium punctatum</name>
    <name type="common">Brownbanded bambooshark</name>
    <name type="synonym">Hemiscyllium punctatum</name>
    <dbReference type="NCBI Taxonomy" id="137246"/>
    <lineage>
        <taxon>Eukaryota</taxon>
        <taxon>Metazoa</taxon>
        <taxon>Chordata</taxon>
        <taxon>Craniata</taxon>
        <taxon>Vertebrata</taxon>
        <taxon>Chondrichthyes</taxon>
        <taxon>Elasmobranchii</taxon>
        <taxon>Galeomorphii</taxon>
        <taxon>Galeoidea</taxon>
        <taxon>Orectolobiformes</taxon>
        <taxon>Hemiscylliidae</taxon>
        <taxon>Chiloscyllium</taxon>
    </lineage>
</organism>
<accession>A0A401TSH9</accession>
<reference evidence="1 2" key="1">
    <citation type="journal article" date="2018" name="Nat. Ecol. Evol.">
        <title>Shark genomes provide insights into elasmobranch evolution and the origin of vertebrates.</title>
        <authorList>
            <person name="Hara Y"/>
            <person name="Yamaguchi K"/>
            <person name="Onimaru K"/>
            <person name="Kadota M"/>
            <person name="Koyanagi M"/>
            <person name="Keeley SD"/>
            <person name="Tatsumi K"/>
            <person name="Tanaka K"/>
            <person name="Motone F"/>
            <person name="Kageyama Y"/>
            <person name="Nozu R"/>
            <person name="Adachi N"/>
            <person name="Nishimura O"/>
            <person name="Nakagawa R"/>
            <person name="Tanegashima C"/>
            <person name="Kiyatake I"/>
            <person name="Matsumoto R"/>
            <person name="Murakumo K"/>
            <person name="Nishida K"/>
            <person name="Terakita A"/>
            <person name="Kuratani S"/>
            <person name="Sato K"/>
            <person name="Hyodo S Kuraku.S."/>
        </authorList>
    </citation>
    <scope>NUCLEOTIDE SEQUENCE [LARGE SCALE GENOMIC DNA]</scope>
</reference>
<sequence>RNEEAKGRLKMTMLAFRRLVFIRVCIDCMNA</sequence>
<proteinExistence type="predicted"/>
<name>A0A401TSH9_CHIPU</name>